<protein>
    <recommendedName>
        <fullName evidence="1">protein acetyllysine N-acetyltransferase</fullName>
        <ecNumber evidence="1">2.3.1.286</ecNumber>
    </recommendedName>
</protein>
<evidence type="ECO:0000256" key="5">
    <source>
        <dbReference type="ARBA" id="ARBA00023027"/>
    </source>
</evidence>
<dbReference type="GO" id="GO:0046872">
    <property type="term" value="F:metal ion binding"/>
    <property type="evidence" value="ECO:0007669"/>
    <property type="project" value="UniProtKB-KW"/>
</dbReference>
<dbReference type="InterPro" id="IPR003000">
    <property type="entry name" value="Sirtuin"/>
</dbReference>
<feature type="binding site" evidence="7">
    <location>
        <position position="199"/>
    </location>
    <ligand>
        <name>Zn(2+)</name>
        <dbReference type="ChEBI" id="CHEBI:29105"/>
    </ligand>
</feature>
<name>A0A7S3NLP1_9STRA</name>
<evidence type="ECO:0000256" key="4">
    <source>
        <dbReference type="ARBA" id="ARBA00022833"/>
    </source>
</evidence>
<feature type="binding site" evidence="7">
    <location>
        <position position="174"/>
    </location>
    <ligand>
        <name>Zn(2+)</name>
        <dbReference type="ChEBI" id="CHEBI:29105"/>
    </ligand>
</feature>
<dbReference type="AlphaFoldDB" id="A0A7S3NLP1"/>
<dbReference type="InterPro" id="IPR026590">
    <property type="entry name" value="Ssirtuin_cat_dom"/>
</dbReference>
<feature type="active site" description="Proton acceptor" evidence="7">
    <location>
        <position position="166"/>
    </location>
</feature>
<accession>A0A7S3NLP1</accession>
<dbReference type="PANTHER" id="PTHR11085">
    <property type="entry name" value="NAD-DEPENDENT PROTEIN DEACYLASE SIRTUIN-5, MITOCHONDRIAL-RELATED"/>
    <property type="match status" value="1"/>
</dbReference>
<dbReference type="EC" id="2.3.1.286" evidence="1"/>
<evidence type="ECO:0000256" key="3">
    <source>
        <dbReference type="ARBA" id="ARBA00022723"/>
    </source>
</evidence>
<evidence type="ECO:0000256" key="7">
    <source>
        <dbReference type="PROSITE-ProRule" id="PRU00236"/>
    </source>
</evidence>
<dbReference type="GO" id="GO:0017136">
    <property type="term" value="F:histone deacetylase activity, NAD-dependent"/>
    <property type="evidence" value="ECO:0007669"/>
    <property type="project" value="TreeGrafter"/>
</dbReference>
<dbReference type="GO" id="GO:0003714">
    <property type="term" value="F:transcription corepressor activity"/>
    <property type="evidence" value="ECO:0007669"/>
    <property type="project" value="TreeGrafter"/>
</dbReference>
<feature type="binding site" evidence="7">
    <location>
        <position position="202"/>
    </location>
    <ligand>
        <name>Zn(2+)</name>
        <dbReference type="ChEBI" id="CHEBI:29105"/>
    </ligand>
</feature>
<dbReference type="GO" id="GO:0070403">
    <property type="term" value="F:NAD+ binding"/>
    <property type="evidence" value="ECO:0007669"/>
    <property type="project" value="InterPro"/>
</dbReference>
<comment type="similarity">
    <text evidence="6">Belongs to the sirtuin family. Class IV subfamily.</text>
</comment>
<keyword evidence="5" id="KW-0520">NAD</keyword>
<dbReference type="Gene3D" id="3.40.50.1220">
    <property type="entry name" value="TPP-binding domain"/>
    <property type="match status" value="1"/>
</dbReference>
<keyword evidence="2" id="KW-0808">Transferase</keyword>
<proteinExistence type="inferred from homology"/>
<dbReference type="PROSITE" id="PS50305">
    <property type="entry name" value="SIRTUIN"/>
    <property type="match status" value="1"/>
</dbReference>
<dbReference type="InterPro" id="IPR029035">
    <property type="entry name" value="DHS-like_NAD/FAD-binding_dom"/>
</dbReference>
<evidence type="ECO:0000313" key="9">
    <source>
        <dbReference type="EMBL" id="CAE0368655.1"/>
    </source>
</evidence>
<evidence type="ECO:0000259" key="8">
    <source>
        <dbReference type="PROSITE" id="PS50305"/>
    </source>
</evidence>
<feature type="domain" description="Deacetylase sirtuin-type" evidence="8">
    <location>
        <begin position="42"/>
        <end position="293"/>
    </location>
</feature>
<dbReference type="Pfam" id="PF02146">
    <property type="entry name" value="SIR2"/>
    <property type="match status" value="1"/>
</dbReference>
<evidence type="ECO:0000256" key="1">
    <source>
        <dbReference type="ARBA" id="ARBA00012928"/>
    </source>
</evidence>
<keyword evidence="4 7" id="KW-0862">Zinc</keyword>
<feature type="binding site" evidence="7">
    <location>
        <position position="177"/>
    </location>
    <ligand>
        <name>Zn(2+)</name>
        <dbReference type="ChEBI" id="CHEBI:29105"/>
    </ligand>
</feature>
<dbReference type="EMBL" id="HBIJ01014009">
    <property type="protein sequence ID" value="CAE0368655.1"/>
    <property type="molecule type" value="Transcribed_RNA"/>
</dbReference>
<evidence type="ECO:0000256" key="6">
    <source>
        <dbReference type="ARBA" id="ARBA00038170"/>
    </source>
</evidence>
<sequence>MASTIAVAKKEAERTTVLGYASRLSAYANRGVTGLPELHDNARVLKTKLKTLKALVQAASNVVALTGAGISVAAGIPDFRGPQGIWTLEDKAKREGDKRKKRKKNKIESVDTSIAGASFETAEPTKTHLALVALQKAGKLSFCATQNVDRLHITSGMPRDRLAILHGCVFTEQCETCDYEVVHDRDLGGVSFQSTGNLCPRCGDNMRDTVLDWNDGIQDQEWEPSVSEFKNADLALCLGTSLRITPAADLPLMSKKFVIINLQQTPLDDRAALIIRANVDDVLTTLLSDLGISMRQTTTDTSSNNTHVLATPHTSLSLSISSSQRKKDVVAAIETTTSVDTTTTKKKRRRS</sequence>
<dbReference type="InterPro" id="IPR050134">
    <property type="entry name" value="NAD-dep_sirtuin_deacylases"/>
</dbReference>
<dbReference type="GO" id="GO:0005634">
    <property type="term" value="C:nucleus"/>
    <property type="evidence" value="ECO:0007669"/>
    <property type="project" value="TreeGrafter"/>
</dbReference>
<gene>
    <name evidence="9" type="ORF">ALAG00032_LOCUS9418</name>
</gene>
<dbReference type="GO" id="GO:0000122">
    <property type="term" value="P:negative regulation of transcription by RNA polymerase II"/>
    <property type="evidence" value="ECO:0007669"/>
    <property type="project" value="TreeGrafter"/>
</dbReference>
<dbReference type="Gene3D" id="2.20.28.200">
    <property type="match status" value="1"/>
</dbReference>
<evidence type="ECO:0000256" key="2">
    <source>
        <dbReference type="ARBA" id="ARBA00022679"/>
    </source>
</evidence>
<dbReference type="SUPFAM" id="SSF52467">
    <property type="entry name" value="DHS-like NAD/FAD-binding domain"/>
    <property type="match status" value="1"/>
</dbReference>
<keyword evidence="3 7" id="KW-0479">Metal-binding</keyword>
<reference evidence="9" key="1">
    <citation type="submission" date="2021-01" db="EMBL/GenBank/DDBJ databases">
        <authorList>
            <person name="Corre E."/>
            <person name="Pelletier E."/>
            <person name="Niang G."/>
            <person name="Scheremetjew M."/>
            <person name="Finn R."/>
            <person name="Kale V."/>
            <person name="Holt S."/>
            <person name="Cochrane G."/>
            <person name="Meng A."/>
            <person name="Brown T."/>
            <person name="Cohen L."/>
        </authorList>
    </citation>
    <scope>NUCLEOTIDE SEQUENCE</scope>
    <source>
        <strain evidence="9">CCMP1510</strain>
    </source>
</reference>
<organism evidence="9">
    <name type="scientific">Aureoumbra lagunensis</name>
    <dbReference type="NCBI Taxonomy" id="44058"/>
    <lineage>
        <taxon>Eukaryota</taxon>
        <taxon>Sar</taxon>
        <taxon>Stramenopiles</taxon>
        <taxon>Ochrophyta</taxon>
        <taxon>Pelagophyceae</taxon>
        <taxon>Pelagomonadales</taxon>
        <taxon>Aureoumbra</taxon>
    </lineage>
</organism>
<dbReference type="PANTHER" id="PTHR11085:SF12">
    <property type="entry name" value="NAD-DEPENDENT PROTEIN DEACYLASE SIRTUIN-6"/>
    <property type="match status" value="1"/>
</dbReference>